<keyword evidence="2" id="KW-1185">Reference proteome</keyword>
<protein>
    <submittedName>
        <fullName evidence="1">Uncharacterized protein</fullName>
    </submittedName>
</protein>
<dbReference type="EMBL" id="JARBJD010000096">
    <property type="protein sequence ID" value="KAK2952983.1"/>
    <property type="molecule type" value="Genomic_DNA"/>
</dbReference>
<sequence>MDCSPFLNWDESRPETDDERAFVFRSLVATVNEYPPLDVSLEAKAVKLLESVDPLNPEAADAFLCSLGRTTDESLTNFVQSIVVLLSSPNQAIINASMEMLETLILISSNRFHLALVKADLLPQIVISLNPQSLSFAEAEDIHIYLLKIISWTIWLSTPNGLANMEIEDENEQQAVHETVLKQVVAPSEQYIWHLCMNRFSIVDGDQSWNFMILLTRLLEISPYHQPTMEIVLHMPVILTIPSCLTFFDFDEAIYWFLREMNTFQGRWKEEGRKVREMGQRVTRMLRMEGFEDVIEEKLQNDQKKCYGEWIVDKSIELTNFLGMNLG</sequence>
<organism evidence="1 2">
    <name type="scientific">Blattamonas nauphoetae</name>
    <dbReference type="NCBI Taxonomy" id="2049346"/>
    <lineage>
        <taxon>Eukaryota</taxon>
        <taxon>Metamonada</taxon>
        <taxon>Preaxostyla</taxon>
        <taxon>Oxymonadida</taxon>
        <taxon>Blattamonas</taxon>
    </lineage>
</organism>
<evidence type="ECO:0000313" key="2">
    <source>
        <dbReference type="Proteomes" id="UP001281761"/>
    </source>
</evidence>
<reference evidence="1 2" key="1">
    <citation type="journal article" date="2022" name="bioRxiv">
        <title>Genomics of Preaxostyla Flagellates Illuminates Evolutionary Transitions and the Path Towards Mitochondrial Loss.</title>
        <authorList>
            <person name="Novak L.V.F."/>
            <person name="Treitli S.C."/>
            <person name="Pyrih J."/>
            <person name="Halakuc P."/>
            <person name="Pipaliya S.V."/>
            <person name="Vacek V."/>
            <person name="Brzon O."/>
            <person name="Soukal P."/>
            <person name="Eme L."/>
            <person name="Dacks J.B."/>
            <person name="Karnkowska A."/>
            <person name="Elias M."/>
            <person name="Hampl V."/>
        </authorList>
    </citation>
    <scope>NUCLEOTIDE SEQUENCE [LARGE SCALE GENOMIC DNA]</scope>
    <source>
        <strain evidence="1">NAU3</strain>
        <tissue evidence="1">Gut</tissue>
    </source>
</reference>
<accession>A0ABQ9XNR2</accession>
<dbReference type="Proteomes" id="UP001281761">
    <property type="component" value="Unassembled WGS sequence"/>
</dbReference>
<comment type="caution">
    <text evidence="1">The sequence shown here is derived from an EMBL/GenBank/DDBJ whole genome shotgun (WGS) entry which is preliminary data.</text>
</comment>
<name>A0ABQ9XNR2_9EUKA</name>
<evidence type="ECO:0000313" key="1">
    <source>
        <dbReference type="EMBL" id="KAK2952983.1"/>
    </source>
</evidence>
<gene>
    <name evidence="1" type="ORF">BLNAU_11972</name>
</gene>
<proteinExistence type="predicted"/>